<gene>
    <name evidence="1" type="ORF">B0A72_04865</name>
</gene>
<proteinExistence type="predicted"/>
<sequence length="63" mass="7255">MTYSKFKLHANVRVSEEIKKFDLGCGFKVANLTAEITKFFRKVFSQSSQSLLWSVCRKVGKVH</sequence>
<protein>
    <submittedName>
        <fullName evidence="1">Uncharacterized protein</fullName>
    </submittedName>
</protein>
<dbReference type="EMBL" id="MUHB01000005">
    <property type="protein sequence ID" value="OXB06807.1"/>
    <property type="molecule type" value="Genomic_DNA"/>
</dbReference>
<organism evidence="1 2">
    <name type="scientific">Flavobacterium pectinovorum</name>
    <dbReference type="NCBI Taxonomy" id="29533"/>
    <lineage>
        <taxon>Bacteria</taxon>
        <taxon>Pseudomonadati</taxon>
        <taxon>Bacteroidota</taxon>
        <taxon>Flavobacteriia</taxon>
        <taxon>Flavobacteriales</taxon>
        <taxon>Flavobacteriaceae</taxon>
        <taxon>Flavobacterium</taxon>
    </lineage>
</organism>
<accession>A0AB36P578</accession>
<dbReference type="AlphaFoldDB" id="A0AB36P578"/>
<reference evidence="1 2" key="1">
    <citation type="submission" date="2016-11" db="EMBL/GenBank/DDBJ databases">
        <title>Whole genomes of Flavobacteriaceae.</title>
        <authorList>
            <person name="Stine C."/>
            <person name="Li C."/>
            <person name="Tadesse D."/>
        </authorList>
    </citation>
    <scope>NUCLEOTIDE SEQUENCE [LARGE SCALE GENOMIC DNA]</scope>
    <source>
        <strain evidence="1 2">ATCC 19366</strain>
    </source>
</reference>
<evidence type="ECO:0000313" key="2">
    <source>
        <dbReference type="Proteomes" id="UP000198431"/>
    </source>
</evidence>
<dbReference type="Proteomes" id="UP000198431">
    <property type="component" value="Unassembled WGS sequence"/>
</dbReference>
<name>A0AB36P578_9FLAO</name>
<evidence type="ECO:0000313" key="1">
    <source>
        <dbReference type="EMBL" id="OXB06807.1"/>
    </source>
</evidence>
<comment type="caution">
    <text evidence="1">The sequence shown here is derived from an EMBL/GenBank/DDBJ whole genome shotgun (WGS) entry which is preliminary data.</text>
</comment>